<gene>
    <name evidence="1" type="ORF">BpHYR1_042959</name>
</gene>
<evidence type="ECO:0000313" key="2">
    <source>
        <dbReference type="Proteomes" id="UP000276133"/>
    </source>
</evidence>
<dbReference type="OrthoDB" id="6776168at2759"/>
<keyword evidence="2" id="KW-1185">Reference proteome</keyword>
<evidence type="ECO:0000313" key="1">
    <source>
        <dbReference type="EMBL" id="RNA38381.1"/>
    </source>
</evidence>
<proteinExistence type="predicted"/>
<dbReference type="Proteomes" id="UP000276133">
    <property type="component" value="Unassembled WGS sequence"/>
</dbReference>
<reference evidence="1 2" key="1">
    <citation type="journal article" date="2018" name="Sci. Rep.">
        <title>Genomic signatures of local adaptation to the degree of environmental predictability in rotifers.</title>
        <authorList>
            <person name="Franch-Gras L."/>
            <person name="Hahn C."/>
            <person name="Garcia-Roger E.M."/>
            <person name="Carmona M.J."/>
            <person name="Serra M."/>
            <person name="Gomez A."/>
        </authorList>
    </citation>
    <scope>NUCLEOTIDE SEQUENCE [LARGE SCALE GENOMIC DNA]</scope>
    <source>
        <strain evidence="1">HYR1</strain>
    </source>
</reference>
<name>A0A3M7SR86_BRAPC</name>
<accession>A0A3M7SR86</accession>
<sequence>MKISIEKSCSVVFSRYKKESDKLNLKIYGNRIVGQKEIKFLDIIEQKKWGLNQKTLGNLYKSLVGSILDYSFPCLNSFSEMYLF</sequence>
<comment type="caution">
    <text evidence="1">The sequence shown here is derived from an EMBL/GenBank/DDBJ whole genome shotgun (WGS) entry which is preliminary data.</text>
</comment>
<organism evidence="1 2">
    <name type="scientific">Brachionus plicatilis</name>
    <name type="common">Marine rotifer</name>
    <name type="synonym">Brachionus muelleri</name>
    <dbReference type="NCBI Taxonomy" id="10195"/>
    <lineage>
        <taxon>Eukaryota</taxon>
        <taxon>Metazoa</taxon>
        <taxon>Spiralia</taxon>
        <taxon>Gnathifera</taxon>
        <taxon>Rotifera</taxon>
        <taxon>Eurotatoria</taxon>
        <taxon>Monogononta</taxon>
        <taxon>Pseudotrocha</taxon>
        <taxon>Ploima</taxon>
        <taxon>Brachionidae</taxon>
        <taxon>Brachionus</taxon>
    </lineage>
</organism>
<dbReference type="AlphaFoldDB" id="A0A3M7SR86"/>
<dbReference type="EMBL" id="REGN01000881">
    <property type="protein sequence ID" value="RNA38381.1"/>
    <property type="molecule type" value="Genomic_DNA"/>
</dbReference>
<protein>
    <recommendedName>
        <fullName evidence="3">RNA-directed DNA polymerase from mobile element jockey-like</fullName>
    </recommendedName>
</protein>
<evidence type="ECO:0008006" key="3">
    <source>
        <dbReference type="Google" id="ProtNLM"/>
    </source>
</evidence>